<dbReference type="AlphaFoldDB" id="A0AA88D7Q4"/>
<evidence type="ECO:0000313" key="1">
    <source>
        <dbReference type="EMBL" id="GMN47650.1"/>
    </source>
</evidence>
<evidence type="ECO:0000313" key="2">
    <source>
        <dbReference type="Proteomes" id="UP001187192"/>
    </source>
</evidence>
<reference evidence="1" key="1">
    <citation type="submission" date="2023-07" db="EMBL/GenBank/DDBJ databases">
        <title>draft genome sequence of fig (Ficus carica).</title>
        <authorList>
            <person name="Takahashi T."/>
            <person name="Nishimura K."/>
        </authorList>
    </citation>
    <scope>NUCLEOTIDE SEQUENCE</scope>
</reference>
<dbReference type="Proteomes" id="UP001187192">
    <property type="component" value="Unassembled WGS sequence"/>
</dbReference>
<comment type="caution">
    <text evidence="1">The sequence shown here is derived from an EMBL/GenBank/DDBJ whole genome shotgun (WGS) entry which is preliminary data.</text>
</comment>
<gene>
    <name evidence="1" type="ORF">TIFTF001_016828</name>
</gene>
<organism evidence="1 2">
    <name type="scientific">Ficus carica</name>
    <name type="common">Common fig</name>
    <dbReference type="NCBI Taxonomy" id="3494"/>
    <lineage>
        <taxon>Eukaryota</taxon>
        <taxon>Viridiplantae</taxon>
        <taxon>Streptophyta</taxon>
        <taxon>Embryophyta</taxon>
        <taxon>Tracheophyta</taxon>
        <taxon>Spermatophyta</taxon>
        <taxon>Magnoliopsida</taxon>
        <taxon>eudicotyledons</taxon>
        <taxon>Gunneridae</taxon>
        <taxon>Pentapetalae</taxon>
        <taxon>rosids</taxon>
        <taxon>fabids</taxon>
        <taxon>Rosales</taxon>
        <taxon>Moraceae</taxon>
        <taxon>Ficeae</taxon>
        <taxon>Ficus</taxon>
    </lineage>
</organism>
<dbReference type="EMBL" id="BTGU01000026">
    <property type="protein sequence ID" value="GMN47650.1"/>
    <property type="molecule type" value="Genomic_DNA"/>
</dbReference>
<protein>
    <submittedName>
        <fullName evidence="1">Uncharacterized protein</fullName>
    </submittedName>
</protein>
<accession>A0AA88D7Q4</accession>
<name>A0AA88D7Q4_FICCA</name>
<sequence length="89" mass="9879">MASVASLMPQSSGLLKRSKIAFNDIVISQAEWNKDYMAPFLTQEKDEVLVSTSEDSDVEHFVTPTRGKVHIIIHKSKGSKSRGRQFGDA</sequence>
<proteinExistence type="predicted"/>
<keyword evidence="2" id="KW-1185">Reference proteome</keyword>